<dbReference type="InterPro" id="IPR050291">
    <property type="entry name" value="CDF_Transporter"/>
</dbReference>
<feature type="region of interest" description="Disordered" evidence="6">
    <location>
        <begin position="219"/>
        <end position="240"/>
    </location>
</feature>
<dbReference type="OrthoDB" id="78296at2759"/>
<organism evidence="10 11">
    <name type="scientific">Lineolata rhizophorae</name>
    <dbReference type="NCBI Taxonomy" id="578093"/>
    <lineage>
        <taxon>Eukaryota</taxon>
        <taxon>Fungi</taxon>
        <taxon>Dikarya</taxon>
        <taxon>Ascomycota</taxon>
        <taxon>Pezizomycotina</taxon>
        <taxon>Dothideomycetes</taxon>
        <taxon>Dothideomycetes incertae sedis</taxon>
        <taxon>Lineolatales</taxon>
        <taxon>Lineolataceae</taxon>
        <taxon>Lineolata</taxon>
    </lineage>
</organism>
<feature type="transmembrane region" description="Helical" evidence="7">
    <location>
        <begin position="357"/>
        <end position="377"/>
    </location>
</feature>
<evidence type="ECO:0000256" key="7">
    <source>
        <dbReference type="SAM" id="Phobius"/>
    </source>
</evidence>
<dbReference type="InterPro" id="IPR058533">
    <property type="entry name" value="Cation_efflux_TM"/>
</dbReference>
<dbReference type="FunFam" id="3.30.70.1350:FF:000003">
    <property type="entry name" value="Cation diffusion facilitator 1"/>
    <property type="match status" value="1"/>
</dbReference>
<keyword evidence="2" id="KW-0813">Transport</keyword>
<dbReference type="GO" id="GO:0030003">
    <property type="term" value="P:intracellular monoatomic cation homeostasis"/>
    <property type="evidence" value="ECO:0007669"/>
    <property type="project" value="UniProtKB-ARBA"/>
</dbReference>
<dbReference type="InterPro" id="IPR002524">
    <property type="entry name" value="Cation_efflux"/>
</dbReference>
<evidence type="ECO:0000256" key="6">
    <source>
        <dbReference type="SAM" id="MobiDB-lite"/>
    </source>
</evidence>
<feature type="compositionally biased region" description="Low complexity" evidence="6">
    <location>
        <begin position="119"/>
        <end position="131"/>
    </location>
</feature>
<evidence type="ECO:0000256" key="3">
    <source>
        <dbReference type="ARBA" id="ARBA00022692"/>
    </source>
</evidence>
<protein>
    <submittedName>
        <fullName evidence="10">Cation efflux family-domain-containing protein</fullName>
    </submittedName>
</protein>
<feature type="compositionally biased region" description="Polar residues" evidence="6">
    <location>
        <begin position="227"/>
        <end position="237"/>
    </location>
</feature>
<feature type="domain" description="Cation efflux protein transmembrane" evidence="8">
    <location>
        <begin position="293"/>
        <end position="484"/>
    </location>
</feature>
<comment type="subcellular location">
    <subcellularLocation>
        <location evidence="1">Membrane</location>
        <topology evidence="1">Multi-pass membrane protein</topology>
    </subcellularLocation>
</comment>
<evidence type="ECO:0000313" key="11">
    <source>
        <dbReference type="Proteomes" id="UP000799766"/>
    </source>
</evidence>
<dbReference type="Pfam" id="PF16916">
    <property type="entry name" value="ZT_dimer"/>
    <property type="match status" value="1"/>
</dbReference>
<feature type="transmembrane region" description="Helical" evidence="7">
    <location>
        <begin position="397"/>
        <end position="417"/>
    </location>
</feature>
<feature type="compositionally biased region" description="Polar residues" evidence="6">
    <location>
        <begin position="161"/>
        <end position="171"/>
    </location>
</feature>
<dbReference type="GO" id="GO:0016020">
    <property type="term" value="C:membrane"/>
    <property type="evidence" value="ECO:0007669"/>
    <property type="project" value="UniProtKB-SubCell"/>
</dbReference>
<feature type="compositionally biased region" description="Low complexity" evidence="6">
    <location>
        <begin position="33"/>
        <end position="55"/>
    </location>
</feature>
<dbReference type="SUPFAM" id="SSF160240">
    <property type="entry name" value="Cation efflux protein cytoplasmic domain-like"/>
    <property type="match status" value="1"/>
</dbReference>
<dbReference type="Proteomes" id="UP000799766">
    <property type="component" value="Unassembled WGS sequence"/>
</dbReference>
<dbReference type="InterPro" id="IPR027469">
    <property type="entry name" value="Cation_efflux_TMD_sf"/>
</dbReference>
<dbReference type="NCBIfam" id="TIGR01297">
    <property type="entry name" value="CDF"/>
    <property type="match status" value="1"/>
</dbReference>
<feature type="transmembrane region" description="Helical" evidence="7">
    <location>
        <begin position="286"/>
        <end position="308"/>
    </location>
</feature>
<evidence type="ECO:0000256" key="4">
    <source>
        <dbReference type="ARBA" id="ARBA00022989"/>
    </source>
</evidence>
<dbReference type="Pfam" id="PF01545">
    <property type="entry name" value="Cation_efflux"/>
    <property type="match status" value="1"/>
</dbReference>
<dbReference type="GO" id="GO:0008324">
    <property type="term" value="F:monoatomic cation transmembrane transporter activity"/>
    <property type="evidence" value="ECO:0007669"/>
    <property type="project" value="InterPro"/>
</dbReference>
<gene>
    <name evidence="10" type="ORF">BDY21DRAFT_2365</name>
</gene>
<feature type="region of interest" description="Disordered" evidence="6">
    <location>
        <begin position="1"/>
        <end position="174"/>
    </location>
</feature>
<dbReference type="InterPro" id="IPR036837">
    <property type="entry name" value="Cation_efflux_CTD_sf"/>
</dbReference>
<evidence type="ECO:0000313" key="10">
    <source>
        <dbReference type="EMBL" id="KAF2461856.1"/>
    </source>
</evidence>
<name>A0A6A6PD24_9PEZI</name>
<dbReference type="Gene3D" id="3.30.70.1350">
    <property type="entry name" value="Cation efflux protein, cytoplasmic domain"/>
    <property type="match status" value="1"/>
</dbReference>
<evidence type="ECO:0000259" key="9">
    <source>
        <dbReference type="Pfam" id="PF16916"/>
    </source>
</evidence>
<evidence type="ECO:0000259" key="8">
    <source>
        <dbReference type="Pfam" id="PF01545"/>
    </source>
</evidence>
<dbReference type="Gene3D" id="1.20.1510.10">
    <property type="entry name" value="Cation efflux protein transmembrane domain"/>
    <property type="match status" value="1"/>
</dbReference>
<dbReference type="InterPro" id="IPR027470">
    <property type="entry name" value="Cation_efflux_CTD"/>
</dbReference>
<dbReference type="SUPFAM" id="SSF161111">
    <property type="entry name" value="Cation efflux protein transmembrane domain-like"/>
    <property type="match status" value="1"/>
</dbReference>
<proteinExistence type="predicted"/>
<keyword evidence="3 7" id="KW-0812">Transmembrane</keyword>
<feature type="compositionally biased region" description="Low complexity" evidence="6">
    <location>
        <begin position="93"/>
        <end position="107"/>
    </location>
</feature>
<dbReference type="EMBL" id="MU001670">
    <property type="protein sequence ID" value="KAF2461856.1"/>
    <property type="molecule type" value="Genomic_DNA"/>
</dbReference>
<dbReference type="PANTHER" id="PTHR43840">
    <property type="entry name" value="MITOCHONDRIAL METAL TRANSPORTER 1-RELATED"/>
    <property type="match status" value="1"/>
</dbReference>
<dbReference type="FunFam" id="1.20.1510.10:FF:000005">
    <property type="entry name" value="Putative Cation diffusion facilitator 1"/>
    <property type="match status" value="1"/>
</dbReference>
<evidence type="ECO:0000256" key="5">
    <source>
        <dbReference type="ARBA" id="ARBA00023136"/>
    </source>
</evidence>
<dbReference type="AlphaFoldDB" id="A0A6A6PD24"/>
<dbReference type="PANTHER" id="PTHR43840:SF12">
    <property type="entry name" value="CATION DIFFUSION FACILITATOR 1 (AFU_ORTHOLOGUE AFUA_1G14440)"/>
    <property type="match status" value="1"/>
</dbReference>
<dbReference type="GO" id="GO:0098771">
    <property type="term" value="P:inorganic ion homeostasis"/>
    <property type="evidence" value="ECO:0007669"/>
    <property type="project" value="UniProtKB-ARBA"/>
</dbReference>
<keyword evidence="5 7" id="KW-0472">Membrane</keyword>
<feature type="domain" description="Cation efflux protein cytoplasmic" evidence="9">
    <location>
        <begin position="493"/>
        <end position="564"/>
    </location>
</feature>
<evidence type="ECO:0000256" key="2">
    <source>
        <dbReference type="ARBA" id="ARBA00022448"/>
    </source>
</evidence>
<evidence type="ECO:0000256" key="1">
    <source>
        <dbReference type="ARBA" id="ARBA00004141"/>
    </source>
</evidence>
<accession>A0A6A6PD24</accession>
<keyword evidence="4 7" id="KW-1133">Transmembrane helix</keyword>
<keyword evidence="11" id="KW-1185">Reference proteome</keyword>
<sequence>MPPNPPGSGRSPDPDLHHALSFRPHPFHHDSSSRNASPRPSSAASARGRLASGAVSDRRAASGARHVGGDSNDDNLAADNARPAPVSTSPVSATPAATHETTAAPMEHYSHRGSDDDAATATLGTTTAYEAVPPEADLSDPISRHPTITSARAVTPRDVENQQSPTYTSENDPYRLASHLKSASEIEHIKANTSKKRDGGAAGGLLSGLVHNREAGRGAGVEAAPSTGANNEESSGFLSRRKKQWRARKIQGFYENQNANIERLLRPVDEHVRQAREAHGENELRLKLAVTGSFAANVILSVLQVYAAVSSGSLSLFTTMADSLFDPLSNLMLILSNRAVNRVDPRKFPSGKARIETAGNIFFCFLMIAVSILIVVQSVQDLVGGSDEDTKNFHLPAVIAVAIAFSTKLTLFFYCFALRNMYSQVRILWEDHRNDLLINGFGILTSVGGSKLKWWIDPTGAIALSLIIIVLWSRTAWSEFQLLIGVTADPSTLQLITYISMTHSPSVLALDTVRAWHSGPRLIVEVDICMDPAASLRATHDVAEALQTKLESLPDVERAYVHVDYETSHAPEHFWKKEL</sequence>
<reference evidence="10" key="1">
    <citation type="journal article" date="2020" name="Stud. Mycol.">
        <title>101 Dothideomycetes genomes: a test case for predicting lifestyles and emergence of pathogens.</title>
        <authorList>
            <person name="Haridas S."/>
            <person name="Albert R."/>
            <person name="Binder M."/>
            <person name="Bloem J."/>
            <person name="Labutti K."/>
            <person name="Salamov A."/>
            <person name="Andreopoulos B."/>
            <person name="Baker S."/>
            <person name="Barry K."/>
            <person name="Bills G."/>
            <person name="Bluhm B."/>
            <person name="Cannon C."/>
            <person name="Castanera R."/>
            <person name="Culley D."/>
            <person name="Daum C."/>
            <person name="Ezra D."/>
            <person name="Gonzalez J."/>
            <person name="Henrissat B."/>
            <person name="Kuo A."/>
            <person name="Liang C."/>
            <person name="Lipzen A."/>
            <person name="Lutzoni F."/>
            <person name="Magnuson J."/>
            <person name="Mondo S."/>
            <person name="Nolan M."/>
            <person name="Ohm R."/>
            <person name="Pangilinan J."/>
            <person name="Park H.-J."/>
            <person name="Ramirez L."/>
            <person name="Alfaro M."/>
            <person name="Sun H."/>
            <person name="Tritt A."/>
            <person name="Yoshinaga Y."/>
            <person name="Zwiers L.-H."/>
            <person name="Turgeon B."/>
            <person name="Goodwin S."/>
            <person name="Spatafora J."/>
            <person name="Crous P."/>
            <person name="Grigoriev I."/>
        </authorList>
    </citation>
    <scope>NUCLEOTIDE SEQUENCE</scope>
    <source>
        <strain evidence="10">ATCC 16933</strain>
    </source>
</reference>